<accession>A0A9X9FYW7</accession>
<comment type="caution">
    <text evidence="1">The sequence shown here is derived from an EMBL/GenBank/DDBJ whole genome shotgun (WGS) entry which is preliminary data.</text>
</comment>
<proteinExistence type="predicted"/>
<reference evidence="1 2" key="1">
    <citation type="submission" date="2019-06" db="EMBL/GenBank/DDBJ databases">
        <title>Pseudomonas bimorpha sp. nov. isolated from bovine raw milk and skim milk concentrate.</title>
        <authorList>
            <person name="Hofmann K."/>
            <person name="Huptas C."/>
            <person name="Doll E."/>
            <person name="Scherer S."/>
            <person name="Wenning M."/>
        </authorList>
    </citation>
    <scope>NUCLEOTIDE SEQUENCE [LARGE SCALE GENOMIC DNA]</scope>
    <source>
        <strain evidence="1 2">DSM 13124</strain>
    </source>
</reference>
<gene>
    <name evidence="1" type="ORF">FIV41_08970</name>
</gene>
<name>A0A9X9FYW7_PSEMA</name>
<dbReference type="Proteomes" id="UP000316123">
    <property type="component" value="Unassembled WGS sequence"/>
</dbReference>
<evidence type="ECO:0000313" key="2">
    <source>
        <dbReference type="Proteomes" id="UP000316123"/>
    </source>
</evidence>
<sequence length="62" mass="7639">MVHRPAKTTNRHGWVWVYKRIRRLGFSRFTACYRASLYALRGDTGTFRFKNGWEKFRFRRKP</sequence>
<protein>
    <submittedName>
        <fullName evidence="1">Uncharacterized protein</fullName>
    </submittedName>
</protein>
<evidence type="ECO:0000313" key="1">
    <source>
        <dbReference type="EMBL" id="TWR61182.1"/>
    </source>
</evidence>
<organism evidence="1 2">
    <name type="scientific">Pseudomonas marginalis</name>
    <name type="common">Pseudomonas panacis</name>
    <dbReference type="NCBI Taxonomy" id="298"/>
    <lineage>
        <taxon>Bacteria</taxon>
        <taxon>Pseudomonadati</taxon>
        <taxon>Pseudomonadota</taxon>
        <taxon>Gammaproteobacteria</taxon>
        <taxon>Pseudomonadales</taxon>
        <taxon>Pseudomonadaceae</taxon>
        <taxon>Pseudomonas</taxon>
    </lineage>
</organism>
<dbReference type="OrthoDB" id="6964443at2"/>
<dbReference type="AlphaFoldDB" id="A0A9X9FYW7"/>
<dbReference type="EMBL" id="VFEQ01000004">
    <property type="protein sequence ID" value="TWR61182.1"/>
    <property type="molecule type" value="Genomic_DNA"/>
</dbReference>